<reference evidence="2 3" key="1">
    <citation type="submission" date="2019-01" db="EMBL/GenBank/DDBJ databases">
        <title>The draft genome of Rhizobium sp. 24NR.</title>
        <authorList>
            <person name="Liu L."/>
            <person name="Liang L."/>
            <person name="Shi S."/>
            <person name="Xu L."/>
            <person name="Wang X."/>
            <person name="Li L."/>
            <person name="Zhang X."/>
        </authorList>
    </citation>
    <scope>NUCLEOTIDE SEQUENCE [LARGE SCALE GENOMIC DNA]</scope>
    <source>
        <strain evidence="2 3">24NR</strain>
    </source>
</reference>
<keyword evidence="1" id="KW-0732">Signal</keyword>
<proteinExistence type="predicted"/>
<protein>
    <submittedName>
        <fullName evidence="2">Uncharacterized protein</fullName>
    </submittedName>
</protein>
<dbReference type="RefSeq" id="WP_128445533.1">
    <property type="nucleotide sequence ID" value="NZ_SBIP01000006.1"/>
</dbReference>
<gene>
    <name evidence="2" type="ORF">EPK99_23590</name>
</gene>
<feature type="signal peptide" evidence="1">
    <location>
        <begin position="1"/>
        <end position="22"/>
    </location>
</feature>
<dbReference type="EMBL" id="SBIP01000006">
    <property type="protein sequence ID" value="RWX74872.1"/>
    <property type="molecule type" value="Genomic_DNA"/>
</dbReference>
<accession>A0A3S3RDN9</accession>
<dbReference type="AlphaFoldDB" id="A0A3S3RDN9"/>
<evidence type="ECO:0000313" key="3">
    <source>
        <dbReference type="Proteomes" id="UP000287687"/>
    </source>
</evidence>
<comment type="caution">
    <text evidence="2">The sequence shown here is derived from an EMBL/GenBank/DDBJ whole genome shotgun (WGS) entry which is preliminary data.</text>
</comment>
<evidence type="ECO:0000313" key="2">
    <source>
        <dbReference type="EMBL" id="RWX74872.1"/>
    </source>
</evidence>
<dbReference type="Proteomes" id="UP000287687">
    <property type="component" value="Unassembled WGS sequence"/>
</dbReference>
<feature type="chain" id="PRO_5018740660" evidence="1">
    <location>
        <begin position="23"/>
        <end position="145"/>
    </location>
</feature>
<dbReference type="OrthoDB" id="8073012at2"/>
<name>A0A3S3RDN9_9HYPH</name>
<evidence type="ECO:0000256" key="1">
    <source>
        <dbReference type="SAM" id="SignalP"/>
    </source>
</evidence>
<organism evidence="2 3">
    <name type="scientific">Neorhizobium lilium</name>
    <dbReference type="NCBI Taxonomy" id="2503024"/>
    <lineage>
        <taxon>Bacteria</taxon>
        <taxon>Pseudomonadati</taxon>
        <taxon>Pseudomonadota</taxon>
        <taxon>Alphaproteobacteria</taxon>
        <taxon>Hyphomicrobiales</taxon>
        <taxon>Rhizobiaceae</taxon>
        <taxon>Rhizobium/Agrobacterium group</taxon>
        <taxon>Neorhizobium</taxon>
    </lineage>
</organism>
<keyword evidence="3" id="KW-1185">Reference proteome</keyword>
<sequence>MKLNLKRIAGAVLALAAVPAGAADNPMWKDGLVWSCRFSSTIECERSQDCTTKLISGGVELDYRENNVTDSSGVIRPIKRHYVQTVTGSPISSEVKIELQTNDVLWLLPVDGAGTFSHNWIGAMVSPKPGVVLQELRPLECRPKP</sequence>